<dbReference type="Gene3D" id="2.40.30.70">
    <property type="entry name" value="YaeB-like"/>
    <property type="match status" value="1"/>
</dbReference>
<dbReference type="InterPro" id="IPR036414">
    <property type="entry name" value="YaeB_N_sf"/>
</dbReference>
<keyword evidence="9" id="KW-0175">Coiled coil</keyword>
<feature type="domain" description="TsaA-like" evidence="11">
    <location>
        <begin position="144"/>
        <end position="282"/>
    </location>
</feature>
<feature type="compositionally biased region" description="Polar residues" evidence="10">
    <location>
        <begin position="311"/>
        <end position="323"/>
    </location>
</feature>
<dbReference type="InterPro" id="IPR023368">
    <property type="entry name" value="UPF0066_cons_site"/>
</dbReference>
<comment type="similarity">
    <text evidence="5">Belongs to the tRNA methyltransferase O family.</text>
</comment>
<comment type="catalytic activity">
    <reaction evidence="6">
        <text>N(6)-L-threonylcarbamoyladenosine(37) in tRNA + S-adenosyl-L-methionine = N(6)-methyl,N(6)-L-threonylcarbamoyladenosine(37) in tRNA + S-adenosyl-L-homocysteine + H(+)</text>
        <dbReference type="Rhea" id="RHEA:70027"/>
        <dbReference type="Rhea" id="RHEA-COMP:10163"/>
        <dbReference type="Rhea" id="RHEA-COMP:17808"/>
        <dbReference type="ChEBI" id="CHEBI:15378"/>
        <dbReference type="ChEBI" id="CHEBI:57856"/>
        <dbReference type="ChEBI" id="CHEBI:59789"/>
        <dbReference type="ChEBI" id="CHEBI:74418"/>
        <dbReference type="ChEBI" id="CHEBI:188470"/>
    </reaction>
    <physiologicalReaction direction="left-to-right" evidence="6">
        <dbReference type="Rhea" id="RHEA:70028"/>
    </physiologicalReaction>
</comment>
<evidence type="ECO:0000256" key="10">
    <source>
        <dbReference type="SAM" id="MobiDB-lite"/>
    </source>
</evidence>
<evidence type="ECO:0000256" key="6">
    <source>
        <dbReference type="ARBA" id="ARBA00051117"/>
    </source>
</evidence>
<gene>
    <name evidence="12" type="ORF">XNOV1_A010432</name>
</gene>
<dbReference type="PANTHER" id="PTHR12818">
    <property type="entry name" value="TRNA (ADENINE(37)-N6)-METHYLTRANSFERASE"/>
    <property type="match status" value="1"/>
</dbReference>
<dbReference type="FunFam" id="3.30.2310.10:FF:000002">
    <property type="entry name" value="tRNA methyltransferase O"/>
    <property type="match status" value="1"/>
</dbReference>
<dbReference type="Pfam" id="PF01980">
    <property type="entry name" value="TrmO_N"/>
    <property type="match status" value="1"/>
</dbReference>
<dbReference type="PROSITE" id="PS01318">
    <property type="entry name" value="TSAA_1"/>
    <property type="match status" value="1"/>
</dbReference>
<dbReference type="SUPFAM" id="SSF118196">
    <property type="entry name" value="YaeB-like"/>
    <property type="match status" value="1"/>
</dbReference>
<keyword evidence="13" id="KW-1185">Reference proteome</keyword>
<name>A0AAV1EUI5_XYRNO</name>
<dbReference type="CDD" id="cd09281">
    <property type="entry name" value="UPF0066"/>
    <property type="match status" value="1"/>
</dbReference>
<proteinExistence type="inferred from homology"/>
<organism evidence="12 13">
    <name type="scientific">Xyrichtys novacula</name>
    <name type="common">Pearly razorfish</name>
    <name type="synonym">Hemipteronotus novacula</name>
    <dbReference type="NCBI Taxonomy" id="13765"/>
    <lineage>
        <taxon>Eukaryota</taxon>
        <taxon>Metazoa</taxon>
        <taxon>Chordata</taxon>
        <taxon>Craniata</taxon>
        <taxon>Vertebrata</taxon>
        <taxon>Euteleostomi</taxon>
        <taxon>Actinopterygii</taxon>
        <taxon>Neopterygii</taxon>
        <taxon>Teleostei</taxon>
        <taxon>Neoteleostei</taxon>
        <taxon>Acanthomorphata</taxon>
        <taxon>Eupercaria</taxon>
        <taxon>Labriformes</taxon>
        <taxon>Labridae</taxon>
        <taxon>Xyrichtys</taxon>
    </lineage>
</organism>
<evidence type="ECO:0000256" key="4">
    <source>
        <dbReference type="ARBA" id="ARBA00022694"/>
    </source>
</evidence>
<protein>
    <recommendedName>
        <fullName evidence="7">tRNA (adenine(37)-N6)-methyltransferase</fullName>
    </recommendedName>
    <alternativeName>
        <fullName evidence="8">tRNA methyltransferase O</fullName>
    </alternativeName>
</protein>
<keyword evidence="1" id="KW-0489">Methyltransferase</keyword>
<dbReference type="Proteomes" id="UP001178508">
    <property type="component" value="Chromosome 3"/>
</dbReference>
<dbReference type="GO" id="GO:0008033">
    <property type="term" value="P:tRNA processing"/>
    <property type="evidence" value="ECO:0007669"/>
    <property type="project" value="UniProtKB-KW"/>
</dbReference>
<sequence length="541" mass="60111">MMVSRELPTTGSSKAHTCHIGVRVVEIKERASSGFICSCRSLLLYYFSCYFAKMTPVCDSCCENIMKLNQQVSVMRKEIKNLRQMLESANRANRKHMTSIQSVVSKIELSGPNKEKVPSPQPLPQPPPPSTSPEAALEQGNIQTVPIGHISSCFSLKNGTPRQPTICGPSRAELQIQQKVFNNPEHSLVGLEQYSHVWIIFLFHKNGHLSYKAKVKPPRLNGQRVGVFSTRSPHRPNAIGLTLAKLDKIVGDTLHLSDIDMIAGTPVLDIKPYIPDYDSPQTRMVMDSETHDLITEQLYPSAESLNETTDALNLRNSSETNPLSGPESERADDDNEDHNNDSDGDDREILLLKKKPNCCSPDTESADVGAQFFLSKDLHRVVEEVKTFVSQGKIGPQSCVRENQVLETKTKPPGSTLDQPCYGVEAYSTIASWIREPPVGSLDVRFTPNAERELAEFLPAHLSAPSDRGQPQFRFLRSSEEAAAAIRGVLSADPRSVYRRSRCTDKLFFFTLDTADITCWFGQGFAEVLQVRPVEQPSTSV</sequence>
<keyword evidence="2" id="KW-0808">Transferase</keyword>
<feature type="compositionally biased region" description="Pro residues" evidence="10">
    <location>
        <begin position="119"/>
        <end position="131"/>
    </location>
</feature>
<evidence type="ECO:0000256" key="2">
    <source>
        <dbReference type="ARBA" id="ARBA00022679"/>
    </source>
</evidence>
<feature type="coiled-coil region" evidence="9">
    <location>
        <begin position="65"/>
        <end position="99"/>
    </location>
</feature>
<feature type="region of interest" description="Disordered" evidence="10">
    <location>
        <begin position="311"/>
        <end position="346"/>
    </location>
</feature>
<dbReference type="GO" id="GO:0032259">
    <property type="term" value="P:methylation"/>
    <property type="evidence" value="ECO:0007669"/>
    <property type="project" value="UniProtKB-KW"/>
</dbReference>
<evidence type="ECO:0000256" key="1">
    <source>
        <dbReference type="ARBA" id="ARBA00022603"/>
    </source>
</evidence>
<evidence type="ECO:0000259" key="11">
    <source>
        <dbReference type="PROSITE" id="PS51668"/>
    </source>
</evidence>
<reference evidence="12" key="1">
    <citation type="submission" date="2023-08" db="EMBL/GenBank/DDBJ databases">
        <authorList>
            <person name="Alioto T."/>
            <person name="Alioto T."/>
            <person name="Gomez Garrido J."/>
        </authorList>
    </citation>
    <scope>NUCLEOTIDE SEQUENCE</scope>
</reference>
<accession>A0AAV1EUI5</accession>
<feature type="region of interest" description="Disordered" evidence="10">
    <location>
        <begin position="111"/>
        <end position="136"/>
    </location>
</feature>
<feature type="compositionally biased region" description="Basic and acidic residues" evidence="10">
    <location>
        <begin position="337"/>
        <end position="346"/>
    </location>
</feature>
<evidence type="ECO:0000256" key="8">
    <source>
        <dbReference type="ARBA" id="ARBA00079732"/>
    </source>
</evidence>
<dbReference type="InterPro" id="IPR036413">
    <property type="entry name" value="YaeB-like_sf"/>
</dbReference>
<evidence type="ECO:0000313" key="12">
    <source>
        <dbReference type="EMBL" id="CAJ1052429.1"/>
    </source>
</evidence>
<evidence type="ECO:0000256" key="9">
    <source>
        <dbReference type="SAM" id="Coils"/>
    </source>
</evidence>
<dbReference type="EMBL" id="OY660866">
    <property type="protein sequence ID" value="CAJ1052429.1"/>
    <property type="molecule type" value="Genomic_DNA"/>
</dbReference>
<evidence type="ECO:0000256" key="3">
    <source>
        <dbReference type="ARBA" id="ARBA00022691"/>
    </source>
</evidence>
<dbReference type="InterPro" id="IPR040372">
    <property type="entry name" value="YaeB-like"/>
</dbReference>
<keyword evidence="3" id="KW-0949">S-adenosyl-L-methionine</keyword>
<evidence type="ECO:0000256" key="7">
    <source>
        <dbReference type="ARBA" id="ARBA00068542"/>
    </source>
</evidence>
<dbReference type="Gene3D" id="3.30.2310.10">
    <property type="entry name" value="YaeB-like"/>
    <property type="match status" value="1"/>
</dbReference>
<dbReference type="InterPro" id="IPR023370">
    <property type="entry name" value="TrmO-like_N"/>
</dbReference>
<dbReference type="FunFam" id="2.40.30.70:FF:000002">
    <property type="entry name" value="tRNA (Adenine(37)-N6)-methyltransferase isoform X1"/>
    <property type="match status" value="1"/>
</dbReference>
<dbReference type="GO" id="GO:0008168">
    <property type="term" value="F:methyltransferase activity"/>
    <property type="evidence" value="ECO:0007669"/>
    <property type="project" value="UniProtKB-KW"/>
</dbReference>
<dbReference type="AlphaFoldDB" id="A0AAV1EUI5"/>
<dbReference type="PROSITE" id="PS51668">
    <property type="entry name" value="TSAA_2"/>
    <property type="match status" value="1"/>
</dbReference>
<evidence type="ECO:0000256" key="5">
    <source>
        <dbReference type="ARBA" id="ARBA00033753"/>
    </source>
</evidence>
<evidence type="ECO:0000313" key="13">
    <source>
        <dbReference type="Proteomes" id="UP001178508"/>
    </source>
</evidence>
<dbReference type="PANTHER" id="PTHR12818:SF0">
    <property type="entry name" value="TRNA (ADENINE(37)-N6)-METHYLTRANSFERASE"/>
    <property type="match status" value="1"/>
</dbReference>
<keyword evidence="4" id="KW-0819">tRNA processing</keyword>
<dbReference type="NCBIfam" id="TIGR00104">
    <property type="entry name" value="tRNA_TsaA"/>
    <property type="match status" value="1"/>
</dbReference>